<dbReference type="RefSeq" id="WP_090187154.1">
    <property type="nucleotide sequence ID" value="NZ_LT629705.1"/>
</dbReference>
<proteinExistence type="inferred from homology"/>
<keyword evidence="5 6" id="KW-0234">DNA repair</keyword>
<sequence length="139" mass="16269">MDIVDSATRSRMMAAIRGKNTGPEIVVRRYLHALGYRFRIHRKDLPGKPDIVMPKLRTCIFVHGCFWHRHPDCRYAYTPKSRLDFWLPKFAKNVERDLAAQSALRELGWNVVIIWECETKKIDLLRQKIYEALAASSQV</sequence>
<dbReference type="CDD" id="cd00221">
    <property type="entry name" value="Vsr"/>
    <property type="match status" value="1"/>
</dbReference>
<keyword evidence="3 6" id="KW-0227">DNA damage</keyword>
<organism evidence="7 8">
    <name type="scientific">Pseudomonas arsenicoxydans</name>
    <dbReference type="NCBI Taxonomy" id="702115"/>
    <lineage>
        <taxon>Bacteria</taxon>
        <taxon>Pseudomonadati</taxon>
        <taxon>Pseudomonadota</taxon>
        <taxon>Gammaproteobacteria</taxon>
        <taxon>Pseudomonadales</taxon>
        <taxon>Pseudomonadaceae</taxon>
        <taxon>Pseudomonas</taxon>
    </lineage>
</organism>
<evidence type="ECO:0000256" key="1">
    <source>
        <dbReference type="ARBA" id="ARBA00022722"/>
    </source>
</evidence>
<accession>A0A1H0SKG4</accession>
<dbReference type="InterPro" id="IPR004603">
    <property type="entry name" value="DNA_mismatch_endonuc_vsr"/>
</dbReference>
<dbReference type="GO" id="GO:0004519">
    <property type="term" value="F:endonuclease activity"/>
    <property type="evidence" value="ECO:0007669"/>
    <property type="project" value="UniProtKB-KW"/>
</dbReference>
<keyword evidence="4 6" id="KW-0378">Hydrolase</keyword>
<comment type="similarity">
    <text evidence="6">Belongs to the vsr family.</text>
</comment>
<evidence type="ECO:0000256" key="4">
    <source>
        <dbReference type="ARBA" id="ARBA00022801"/>
    </source>
</evidence>
<dbReference type="GO" id="GO:0006298">
    <property type="term" value="P:mismatch repair"/>
    <property type="evidence" value="ECO:0007669"/>
    <property type="project" value="UniProtKB-UniRule"/>
</dbReference>
<protein>
    <recommendedName>
        <fullName evidence="6">Very short patch repair endonuclease</fullName>
        <ecNumber evidence="6">3.1.-.-</ecNumber>
    </recommendedName>
</protein>
<dbReference type="EC" id="3.1.-.-" evidence="6"/>
<evidence type="ECO:0000256" key="6">
    <source>
        <dbReference type="PIRNR" id="PIRNR018267"/>
    </source>
</evidence>
<dbReference type="REBASE" id="162808">
    <property type="entry name" value="V.Par7543ORF5717P"/>
</dbReference>
<evidence type="ECO:0000313" key="7">
    <source>
        <dbReference type="EMBL" id="SDP42234.1"/>
    </source>
</evidence>
<evidence type="ECO:0000256" key="5">
    <source>
        <dbReference type="ARBA" id="ARBA00023204"/>
    </source>
</evidence>
<name>A0A1H0SKG4_9PSED</name>
<evidence type="ECO:0000256" key="3">
    <source>
        <dbReference type="ARBA" id="ARBA00022763"/>
    </source>
</evidence>
<keyword evidence="1 6" id="KW-0540">Nuclease</keyword>
<dbReference type="GO" id="GO:0016787">
    <property type="term" value="F:hydrolase activity"/>
    <property type="evidence" value="ECO:0007669"/>
    <property type="project" value="UniProtKB-KW"/>
</dbReference>
<evidence type="ECO:0000313" key="8">
    <source>
        <dbReference type="Proteomes" id="UP000198827"/>
    </source>
</evidence>
<dbReference type="Proteomes" id="UP000198827">
    <property type="component" value="Chromosome I"/>
</dbReference>
<evidence type="ECO:0000256" key="2">
    <source>
        <dbReference type="ARBA" id="ARBA00022759"/>
    </source>
</evidence>
<dbReference type="AlphaFoldDB" id="A0A1H0SKG4"/>
<dbReference type="SUPFAM" id="SSF52980">
    <property type="entry name" value="Restriction endonuclease-like"/>
    <property type="match status" value="1"/>
</dbReference>
<dbReference type="Pfam" id="PF03852">
    <property type="entry name" value="Vsr"/>
    <property type="match status" value="1"/>
</dbReference>
<gene>
    <name evidence="7" type="ORF">SAMN04489798_5718</name>
</gene>
<comment type="function">
    <text evidence="6">May nick specific sequences that contain T:G mispairs resulting from m5C-deamination.</text>
</comment>
<dbReference type="Gene3D" id="3.40.960.10">
    <property type="entry name" value="VSR Endonuclease"/>
    <property type="match status" value="1"/>
</dbReference>
<dbReference type="OrthoDB" id="9801520at2"/>
<keyword evidence="2 6" id="KW-0255">Endonuclease</keyword>
<dbReference type="InterPro" id="IPR011335">
    <property type="entry name" value="Restrct_endonuc-II-like"/>
</dbReference>
<dbReference type="PIRSF" id="PIRSF018267">
    <property type="entry name" value="VSR_endonuc"/>
    <property type="match status" value="1"/>
</dbReference>
<dbReference type="NCBIfam" id="TIGR00632">
    <property type="entry name" value="vsr"/>
    <property type="match status" value="1"/>
</dbReference>
<reference evidence="7 8" key="1">
    <citation type="submission" date="2016-10" db="EMBL/GenBank/DDBJ databases">
        <authorList>
            <person name="de Groot N.N."/>
        </authorList>
    </citation>
    <scope>NUCLEOTIDE SEQUENCE [LARGE SCALE GENOMIC DNA]</scope>
    <source>
        <strain evidence="7 8">CECT 7543</strain>
    </source>
</reference>
<dbReference type="EMBL" id="LT629705">
    <property type="protein sequence ID" value="SDP42234.1"/>
    <property type="molecule type" value="Genomic_DNA"/>
</dbReference>